<gene>
    <name evidence="1" type="ORF">SAMN04488111_0196</name>
</gene>
<keyword evidence="2" id="KW-1185">Reference proteome</keyword>
<evidence type="ECO:0000313" key="1">
    <source>
        <dbReference type="EMBL" id="SNR31426.1"/>
    </source>
</evidence>
<sequence length="75" mass="8801">MKILVRINSNQAFPISKNILNINLKAFKQGKNEFLTFVVAFQIKRLYILLKYTILSKKIALKPPAQKNFILIFKY</sequence>
<evidence type="ECO:0000313" key="2">
    <source>
        <dbReference type="Proteomes" id="UP000198412"/>
    </source>
</evidence>
<reference evidence="2" key="1">
    <citation type="submission" date="2017-06" db="EMBL/GenBank/DDBJ databases">
        <authorList>
            <person name="Varghese N."/>
            <person name="Submissions S."/>
        </authorList>
    </citation>
    <scope>NUCLEOTIDE SEQUENCE [LARGE SCALE GENOMIC DNA]</scope>
    <source>
        <strain evidence="2">DSM 27993</strain>
    </source>
</reference>
<dbReference type="AlphaFoldDB" id="A0A238VAZ5"/>
<protein>
    <submittedName>
        <fullName evidence="1">Uncharacterized protein</fullName>
    </submittedName>
</protein>
<proteinExistence type="predicted"/>
<accession>A0A238VAZ5</accession>
<dbReference type="EMBL" id="FZNX01000001">
    <property type="protein sequence ID" value="SNR31426.1"/>
    <property type="molecule type" value="Genomic_DNA"/>
</dbReference>
<name>A0A238VAZ5_9FLAO</name>
<dbReference type="Proteomes" id="UP000198412">
    <property type="component" value="Unassembled WGS sequence"/>
</dbReference>
<organism evidence="1 2">
    <name type="scientific">Lutibacter flavus</name>
    <dbReference type="NCBI Taxonomy" id="691689"/>
    <lineage>
        <taxon>Bacteria</taxon>
        <taxon>Pseudomonadati</taxon>
        <taxon>Bacteroidota</taxon>
        <taxon>Flavobacteriia</taxon>
        <taxon>Flavobacteriales</taxon>
        <taxon>Flavobacteriaceae</taxon>
        <taxon>Lutibacter</taxon>
    </lineage>
</organism>